<proteinExistence type="predicted"/>
<reference evidence="3 4" key="1">
    <citation type="submission" date="2018-11" db="EMBL/GenBank/DDBJ databases">
        <title>Whole genome sequence of Streptomyces paromomycinus NBRC 15454(T).</title>
        <authorList>
            <person name="Komaki H."/>
            <person name="Tamura T."/>
        </authorList>
    </citation>
    <scope>NUCLEOTIDE SEQUENCE [LARGE SCALE GENOMIC DNA]</scope>
    <source>
        <strain evidence="3 4">NBRC 15454</strain>
    </source>
</reference>
<dbReference type="RefSeq" id="WP_170251896.1">
    <property type="nucleotide sequence ID" value="NZ_BHZD01000001.1"/>
</dbReference>
<gene>
    <name evidence="3" type="ORF">GKJPGBOP_05756</name>
</gene>
<keyword evidence="4" id="KW-1185">Reference proteome</keyword>
<dbReference type="PANTHER" id="PTHR43476">
    <property type="entry name" value="3-(3-HYDROXY-PHENYL)PROPIONATE/3-HYDROXYCINNAMIC ACID HYDROXYLASE"/>
    <property type="match status" value="1"/>
</dbReference>
<evidence type="ECO:0000313" key="4">
    <source>
        <dbReference type="Proteomes" id="UP000286746"/>
    </source>
</evidence>
<comment type="caution">
    <text evidence="3">The sequence shown here is derived from an EMBL/GenBank/DDBJ whole genome shotgun (WGS) entry which is preliminary data.</text>
</comment>
<dbReference type="GO" id="GO:0016491">
    <property type="term" value="F:oxidoreductase activity"/>
    <property type="evidence" value="ECO:0007669"/>
    <property type="project" value="UniProtKB-KW"/>
</dbReference>
<dbReference type="EMBL" id="BHZD01000001">
    <property type="protein sequence ID" value="GCD46010.1"/>
    <property type="molecule type" value="Genomic_DNA"/>
</dbReference>
<dbReference type="PRINTS" id="PR00420">
    <property type="entry name" value="RNGMNOXGNASE"/>
</dbReference>
<dbReference type="SUPFAM" id="SSF51905">
    <property type="entry name" value="FAD/NAD(P)-binding domain"/>
    <property type="match status" value="1"/>
</dbReference>
<evidence type="ECO:0000313" key="3">
    <source>
        <dbReference type="EMBL" id="GCD46010.1"/>
    </source>
</evidence>
<keyword evidence="1" id="KW-0560">Oxidoreductase</keyword>
<dbReference type="InterPro" id="IPR050631">
    <property type="entry name" value="PheA/TfdB_FAD_monoxygenase"/>
</dbReference>
<evidence type="ECO:0000256" key="1">
    <source>
        <dbReference type="ARBA" id="ARBA00023002"/>
    </source>
</evidence>
<name>A0A401W9P4_STREY</name>
<dbReference type="Pfam" id="PF01494">
    <property type="entry name" value="FAD_binding_3"/>
    <property type="match status" value="1"/>
</dbReference>
<dbReference type="AlphaFoldDB" id="A0A401W9P4"/>
<evidence type="ECO:0000259" key="2">
    <source>
        <dbReference type="Pfam" id="PF01494"/>
    </source>
</evidence>
<protein>
    <submittedName>
        <fullName evidence="3">Oxidoreductase</fullName>
    </submittedName>
</protein>
<dbReference type="Gene3D" id="3.50.50.60">
    <property type="entry name" value="FAD/NAD(P)-binding domain"/>
    <property type="match status" value="2"/>
</dbReference>
<sequence length="398" mass="43839">MHENDGHADCGIVGGGPAGLLLALLLARRGWRVTVVDKNAIRDPRMAKIAPFLSPPSLELFEELGFLDELARVGQPVRDVVEFTATGEQRAMDYASYIWRRHPYIMSVPLPTLTGVLHDALEREATAAVLPGTSVRKLTDADGEYRLDLADAHREKTLTCRYLICSDGKFSPMRTAAGIEADVFDFDRPAVFFIHPQPSAWPARVDVHHAPDGSWLGVMPLANEQLAVQWAADPEDFEHVRSAGVAELRARVLAFRPDLHEWIGNLTDWDQITVAYHHVVQPKVWSRGGLGLLGDSAHGMHAIGAQGLNMAIQDALVLADRLIRAAEGELAAPLESYEALRRPFVTELQRYQMRLPHATTQGDQDRAGDSMYAGIAELMANGQPEVRPCFERVVAGAK</sequence>
<dbReference type="InterPro" id="IPR002938">
    <property type="entry name" value="FAD-bd"/>
</dbReference>
<feature type="domain" description="FAD-binding" evidence="2">
    <location>
        <begin position="9"/>
        <end position="348"/>
    </location>
</feature>
<accession>A0A401W9P4</accession>
<dbReference type="GO" id="GO:0071949">
    <property type="term" value="F:FAD binding"/>
    <property type="evidence" value="ECO:0007669"/>
    <property type="project" value="InterPro"/>
</dbReference>
<dbReference type="InterPro" id="IPR036188">
    <property type="entry name" value="FAD/NAD-bd_sf"/>
</dbReference>
<organism evidence="3 4">
    <name type="scientific">Streptomyces paromomycinus</name>
    <name type="common">Streptomyces rimosus subsp. paromomycinus</name>
    <dbReference type="NCBI Taxonomy" id="92743"/>
    <lineage>
        <taxon>Bacteria</taxon>
        <taxon>Bacillati</taxon>
        <taxon>Actinomycetota</taxon>
        <taxon>Actinomycetes</taxon>
        <taxon>Kitasatosporales</taxon>
        <taxon>Streptomycetaceae</taxon>
        <taxon>Streptomyces</taxon>
    </lineage>
</organism>
<dbReference type="Proteomes" id="UP000286746">
    <property type="component" value="Unassembled WGS sequence"/>
</dbReference>
<dbReference type="PANTHER" id="PTHR43476:SF5">
    <property type="entry name" value="FAD-DEPENDENT MONOOXYGENASE"/>
    <property type="match status" value="1"/>
</dbReference>